<reference evidence="1 2" key="1">
    <citation type="submission" date="2020-04" db="EMBL/GenBank/DDBJ databases">
        <authorList>
            <person name="De Canck E."/>
        </authorList>
    </citation>
    <scope>NUCLEOTIDE SEQUENCE [LARGE SCALE GENOMIC DNA]</scope>
    <source>
        <strain evidence="1 2">LMG 3441</strain>
    </source>
</reference>
<proteinExistence type="predicted"/>
<organism evidence="1 2">
    <name type="scientific">Achromobacter kerstersii</name>
    <dbReference type="NCBI Taxonomy" id="1353890"/>
    <lineage>
        <taxon>Bacteria</taxon>
        <taxon>Pseudomonadati</taxon>
        <taxon>Pseudomonadota</taxon>
        <taxon>Betaproteobacteria</taxon>
        <taxon>Burkholderiales</taxon>
        <taxon>Alcaligenaceae</taxon>
        <taxon>Achromobacter</taxon>
    </lineage>
</organism>
<name>A0A6S7AGZ5_9BURK</name>
<dbReference type="Proteomes" id="UP000494269">
    <property type="component" value="Unassembled WGS sequence"/>
</dbReference>
<evidence type="ECO:0000313" key="2">
    <source>
        <dbReference type="Proteomes" id="UP000494269"/>
    </source>
</evidence>
<protein>
    <submittedName>
        <fullName evidence="1">Uncharacterized protein</fullName>
    </submittedName>
</protein>
<accession>A0A6S7AGZ5</accession>
<keyword evidence="2" id="KW-1185">Reference proteome</keyword>
<gene>
    <name evidence="1" type="ORF">LMG3441_04757</name>
</gene>
<dbReference type="AlphaFoldDB" id="A0A6S7AGZ5"/>
<evidence type="ECO:0000313" key="1">
    <source>
        <dbReference type="EMBL" id="CAB3731934.1"/>
    </source>
</evidence>
<sequence length="100" mass="11021">MDTPPQTSNRVRWASLAASALICLEPKGQRAILNATRALANSPESASLPHAGGISRRILTVSHLWNVHYQWDKNGILIKHLEPSPPLIKPRPPIPVNLPR</sequence>
<dbReference type="EMBL" id="CADIJQ010000009">
    <property type="protein sequence ID" value="CAB3731934.1"/>
    <property type="molecule type" value="Genomic_DNA"/>
</dbReference>